<proteinExistence type="predicted"/>
<dbReference type="AlphaFoldDB" id="A0A6G1HNB4"/>
<evidence type="ECO:0000313" key="1">
    <source>
        <dbReference type="EMBL" id="KAF2397558.1"/>
    </source>
</evidence>
<dbReference type="EMBL" id="ML996703">
    <property type="protein sequence ID" value="KAF2397558.1"/>
    <property type="molecule type" value="Genomic_DNA"/>
</dbReference>
<name>A0A6G1HNB4_9PEZI</name>
<sequence length="247" mass="26613">MYVASGTVPQYAYGRVVNCMKGRPVVESGTGYLPSKVPSVDRLSETSATRFLPSVTVTETSTALNPPLRTGAATSTVGCLRNYHHLMVFTCRTCNGSFASDLSTPGVHSAFPSPRQFTCCSAIPQLAILLFRHLSHRHVYLPRPPQRRCCFPLIDPRTARPRTSGDGLSSTSGPVVAFVQHIQSLHDGAGCQCSHPRAVRASVVELPHRLHSVGWDGRGGVSSCDGWGWYAVRPGSEGSVLRVDLAI</sequence>
<reference evidence="1" key="1">
    <citation type="journal article" date="2020" name="Stud. Mycol.">
        <title>101 Dothideomycetes genomes: a test case for predicting lifestyles and emergence of pathogens.</title>
        <authorList>
            <person name="Haridas S."/>
            <person name="Albert R."/>
            <person name="Binder M."/>
            <person name="Bloem J."/>
            <person name="Labutti K."/>
            <person name="Salamov A."/>
            <person name="Andreopoulos B."/>
            <person name="Baker S."/>
            <person name="Barry K."/>
            <person name="Bills G."/>
            <person name="Bluhm B."/>
            <person name="Cannon C."/>
            <person name="Castanera R."/>
            <person name="Culley D."/>
            <person name="Daum C."/>
            <person name="Ezra D."/>
            <person name="Gonzalez J."/>
            <person name="Henrissat B."/>
            <person name="Kuo A."/>
            <person name="Liang C."/>
            <person name="Lipzen A."/>
            <person name="Lutzoni F."/>
            <person name="Magnuson J."/>
            <person name="Mondo S."/>
            <person name="Nolan M."/>
            <person name="Ohm R."/>
            <person name="Pangilinan J."/>
            <person name="Park H.-J."/>
            <person name="Ramirez L."/>
            <person name="Alfaro M."/>
            <person name="Sun H."/>
            <person name="Tritt A."/>
            <person name="Yoshinaga Y."/>
            <person name="Zwiers L.-H."/>
            <person name="Turgeon B."/>
            <person name="Goodwin S."/>
            <person name="Spatafora J."/>
            <person name="Crous P."/>
            <person name="Grigoriev I."/>
        </authorList>
    </citation>
    <scope>NUCLEOTIDE SEQUENCE</scope>
    <source>
        <strain evidence="1">CBS 262.69</strain>
    </source>
</reference>
<organism evidence="1 2">
    <name type="scientific">Trichodelitschia bisporula</name>
    <dbReference type="NCBI Taxonomy" id="703511"/>
    <lineage>
        <taxon>Eukaryota</taxon>
        <taxon>Fungi</taxon>
        <taxon>Dikarya</taxon>
        <taxon>Ascomycota</taxon>
        <taxon>Pezizomycotina</taxon>
        <taxon>Dothideomycetes</taxon>
        <taxon>Dothideomycetes incertae sedis</taxon>
        <taxon>Phaeotrichales</taxon>
        <taxon>Phaeotrichaceae</taxon>
        <taxon>Trichodelitschia</taxon>
    </lineage>
</organism>
<protein>
    <submittedName>
        <fullName evidence="1">Uncharacterized protein</fullName>
    </submittedName>
</protein>
<keyword evidence="2" id="KW-1185">Reference proteome</keyword>
<gene>
    <name evidence="1" type="ORF">EJ06DRAFT_533162</name>
</gene>
<evidence type="ECO:0000313" key="2">
    <source>
        <dbReference type="Proteomes" id="UP000799640"/>
    </source>
</evidence>
<accession>A0A6G1HNB4</accession>
<dbReference type="Proteomes" id="UP000799640">
    <property type="component" value="Unassembled WGS sequence"/>
</dbReference>